<evidence type="ECO:0000256" key="1">
    <source>
        <dbReference type="SAM" id="MobiDB-lite"/>
    </source>
</evidence>
<comment type="caution">
    <text evidence="2">The sequence shown here is derived from an EMBL/GenBank/DDBJ whole genome shotgun (WGS) entry which is preliminary data.</text>
</comment>
<gene>
    <name evidence="2" type="ORF">JGB26_18195</name>
</gene>
<keyword evidence="3" id="KW-1185">Reference proteome</keyword>
<sequence>MSPDRSQTAYAASAADLAVRALDALRGIGGTAMVAEHVERAEDPKAALAAIRVVGADTFAPYLLADAVFHPQDAAAVTQSFALFPPPVSTPDPPPAGAAEPWLVAWRDWAMAALLARLAEAEPDGVRAPRPTGAPVLTDPDHSQVSDAPAGQGSDSHAAHGDGLPTPDSGAPDDSGPRDTDWQRWSVRMGQLSPLALPGLDGPVHSAARAAPLALARGATRAVLRRDFPTAARITRWLALLGAEGVALPLDPVPLLAHLRLHGGGPRLALDVAIARRLLGLETV</sequence>
<accession>A0ABS0X743</accession>
<name>A0ABS0X743_9ACTN</name>
<organism evidence="2 3">
    <name type="scientific">Streptomyces flavofungini</name>
    <dbReference type="NCBI Taxonomy" id="68200"/>
    <lineage>
        <taxon>Bacteria</taxon>
        <taxon>Bacillati</taxon>
        <taxon>Actinomycetota</taxon>
        <taxon>Actinomycetes</taxon>
        <taxon>Kitasatosporales</taxon>
        <taxon>Streptomycetaceae</taxon>
        <taxon>Streptomyces</taxon>
    </lineage>
</organism>
<proteinExistence type="predicted"/>
<dbReference type="Proteomes" id="UP000634780">
    <property type="component" value="Unassembled WGS sequence"/>
</dbReference>
<dbReference type="EMBL" id="JAEKOZ010000010">
    <property type="protein sequence ID" value="MBJ3809025.1"/>
    <property type="molecule type" value="Genomic_DNA"/>
</dbReference>
<protein>
    <submittedName>
        <fullName evidence="2">Uncharacterized protein</fullName>
    </submittedName>
</protein>
<evidence type="ECO:0000313" key="2">
    <source>
        <dbReference type="EMBL" id="MBJ3809025.1"/>
    </source>
</evidence>
<reference evidence="2 3" key="1">
    <citation type="submission" date="2020-12" db="EMBL/GenBank/DDBJ databases">
        <title>Streptomyces typhae sp. nov., a novel endophytic actinomycete isolated from the root of cattail pollen (Typha angustifolia L.).</title>
        <authorList>
            <person name="Peng C."/>
            <person name="Liu C."/>
        </authorList>
    </citation>
    <scope>NUCLEOTIDE SEQUENCE [LARGE SCALE GENOMIC DNA]</scope>
    <source>
        <strain evidence="2 3">JCM 4753</strain>
    </source>
</reference>
<feature type="region of interest" description="Disordered" evidence="1">
    <location>
        <begin position="123"/>
        <end position="181"/>
    </location>
</feature>
<evidence type="ECO:0000313" key="3">
    <source>
        <dbReference type="Proteomes" id="UP000634780"/>
    </source>
</evidence>